<proteinExistence type="predicted"/>
<organism evidence="2 3">
    <name type="scientific">Papilio machaon</name>
    <name type="common">Old World swallowtail butterfly</name>
    <dbReference type="NCBI Taxonomy" id="76193"/>
    <lineage>
        <taxon>Eukaryota</taxon>
        <taxon>Metazoa</taxon>
        <taxon>Ecdysozoa</taxon>
        <taxon>Arthropoda</taxon>
        <taxon>Hexapoda</taxon>
        <taxon>Insecta</taxon>
        <taxon>Pterygota</taxon>
        <taxon>Neoptera</taxon>
        <taxon>Endopterygota</taxon>
        <taxon>Lepidoptera</taxon>
        <taxon>Glossata</taxon>
        <taxon>Ditrysia</taxon>
        <taxon>Papilionoidea</taxon>
        <taxon>Papilionidae</taxon>
        <taxon>Papilioninae</taxon>
        <taxon>Papilio</taxon>
    </lineage>
</organism>
<feature type="region of interest" description="Disordered" evidence="1">
    <location>
        <begin position="173"/>
        <end position="257"/>
    </location>
</feature>
<feature type="compositionally biased region" description="Low complexity" evidence="1">
    <location>
        <begin position="303"/>
        <end position="322"/>
    </location>
</feature>
<feature type="region of interest" description="Disordered" evidence="1">
    <location>
        <begin position="269"/>
        <end position="325"/>
    </location>
</feature>
<sequence length="648" mass="72970">MSTQNRPYQGYPYVNPVVIDVPSIDPTTAGRWTNLPRRPIGGVIERPGTSRDNGVNEIRAEEVAKDSSESDVNRTEENPVVYIDVPESGESSVIESSNRNEHRDESFVQVVNEQASAIANALFTFYGRRTERTERGYLNFGLFQESLGGTDFNQVTEPDLHVTHVPSIDPTTAGRWTNLPRRPIGGVIERPGTSRDNGVNEIRAEEVVKDSSESDVNRTEENPVVYIDVPESGESSVVESQSNRNEQREESFVQDTILYDPFKDRRIELRVTGDESDEEPSRYPSRGEQTSRPVPPNTLNVASPGSSSGYTTSPTFGTSTNPNLPGLMSKEAGYYGRQTPDDMFPLGPIPVSEFPDPPPAYTEIDRVNQTDRVNEPTPPRTEVITTETSKVRNQWDGIQKLVNAINNHNKAYLKERDGNSDWLEEENDSLSAPFGELTKNEVGSETDSADIIKRHLISSELNQLRNMKLELEKDLKRKKNTIKRKPDNIAKKSLGNFKMERKETMVTLPILNDSKEEHDCGDKCSDTSEFDKLIEHKKENYKDLIKVIAKQLHVVENFIDYLKEEKTIGRQGKTEFDEILESINNKPIVIKTTTEATTVAEQQAAMVTFIDESDIRDALKNDPLVKRIIKIAKKKRGEYMKDLGHALA</sequence>
<keyword evidence="3" id="KW-1185">Reference proteome</keyword>
<feature type="compositionally biased region" description="Low complexity" evidence="1">
    <location>
        <begin position="229"/>
        <end position="242"/>
    </location>
</feature>
<evidence type="ECO:0000313" key="3">
    <source>
        <dbReference type="Proteomes" id="UP000053240"/>
    </source>
</evidence>
<feature type="compositionally biased region" description="Polar residues" evidence="1">
    <location>
        <begin position="287"/>
        <end position="301"/>
    </location>
</feature>
<accession>A0A0N1PGM6</accession>
<dbReference type="InParanoid" id="A0A0N1PGM6"/>
<protein>
    <submittedName>
        <fullName evidence="2">Uncharacterized protein</fullName>
    </submittedName>
</protein>
<dbReference type="EMBL" id="KQ460385">
    <property type="protein sequence ID" value="KPJ15426.1"/>
    <property type="molecule type" value="Genomic_DNA"/>
</dbReference>
<reference evidence="2 3" key="1">
    <citation type="journal article" date="2015" name="Nat. Commun.">
        <title>Outbred genome sequencing and CRISPR/Cas9 gene editing in butterflies.</title>
        <authorList>
            <person name="Li X."/>
            <person name="Fan D."/>
            <person name="Zhang W."/>
            <person name="Liu G."/>
            <person name="Zhang L."/>
            <person name="Zhao L."/>
            <person name="Fang X."/>
            <person name="Chen L."/>
            <person name="Dong Y."/>
            <person name="Chen Y."/>
            <person name="Ding Y."/>
            <person name="Zhao R."/>
            <person name="Feng M."/>
            <person name="Zhu Y."/>
            <person name="Feng Y."/>
            <person name="Jiang X."/>
            <person name="Zhu D."/>
            <person name="Xiang H."/>
            <person name="Feng X."/>
            <person name="Li S."/>
            <person name="Wang J."/>
            <person name="Zhang G."/>
            <person name="Kronforst M.R."/>
            <person name="Wang W."/>
        </authorList>
    </citation>
    <scope>NUCLEOTIDE SEQUENCE [LARGE SCALE GENOMIC DNA]</scope>
    <source>
        <strain evidence="2">Ya'a_city_454_Pm</strain>
        <tissue evidence="2">Whole body</tissue>
    </source>
</reference>
<evidence type="ECO:0000313" key="2">
    <source>
        <dbReference type="EMBL" id="KPJ15426.1"/>
    </source>
</evidence>
<dbReference type="Proteomes" id="UP000053240">
    <property type="component" value="Unassembled WGS sequence"/>
</dbReference>
<feature type="compositionally biased region" description="Basic and acidic residues" evidence="1">
    <location>
        <begin position="202"/>
        <end position="221"/>
    </location>
</feature>
<dbReference type="AlphaFoldDB" id="A0A0N1PGM6"/>
<evidence type="ECO:0000256" key="1">
    <source>
        <dbReference type="SAM" id="MobiDB-lite"/>
    </source>
</evidence>
<gene>
    <name evidence="2" type="ORF">RR48_00918</name>
</gene>
<name>A0A0N1PGM6_PAPMA</name>